<evidence type="ECO:0000256" key="1">
    <source>
        <dbReference type="ARBA" id="ARBA00007274"/>
    </source>
</evidence>
<accession>A0A5S9MDY4</accession>
<gene>
    <name evidence="4" type="ORF">BsIDN1_33740</name>
</gene>
<evidence type="ECO:0000313" key="4">
    <source>
        <dbReference type="EMBL" id="BBP89756.1"/>
    </source>
</evidence>
<evidence type="ECO:0000256" key="2">
    <source>
        <dbReference type="ARBA" id="ARBA00022679"/>
    </source>
</evidence>
<dbReference type="Gene3D" id="2.160.10.10">
    <property type="entry name" value="Hexapeptide repeat proteins"/>
    <property type="match status" value="1"/>
</dbReference>
<keyword evidence="2" id="KW-0808">Transferase</keyword>
<sequence>MKSEKKKMIQGEHYVSSDQTLIADRERARQLTYAYQQTNQQEKKNIHLKRNY</sequence>
<dbReference type="SMART" id="SM01266">
    <property type="entry name" value="Mac"/>
    <property type="match status" value="1"/>
</dbReference>
<dbReference type="AlphaFoldDB" id="A0A5S9MDY4"/>
<dbReference type="EMBL" id="AP021906">
    <property type="protein sequence ID" value="BBP89756.1"/>
    <property type="molecule type" value="Genomic_DNA"/>
</dbReference>
<organism evidence="4 5">
    <name type="scientific">Bacillus safensis</name>
    <dbReference type="NCBI Taxonomy" id="561879"/>
    <lineage>
        <taxon>Bacteria</taxon>
        <taxon>Bacillati</taxon>
        <taxon>Bacillota</taxon>
        <taxon>Bacilli</taxon>
        <taxon>Bacillales</taxon>
        <taxon>Bacillaceae</taxon>
        <taxon>Bacillus</taxon>
    </lineage>
</organism>
<dbReference type="InterPro" id="IPR024688">
    <property type="entry name" value="Mac_dom"/>
</dbReference>
<dbReference type="Pfam" id="PF12464">
    <property type="entry name" value="Mac"/>
    <property type="match status" value="1"/>
</dbReference>
<feature type="domain" description="Maltose/galactoside acetyltransferase" evidence="3">
    <location>
        <begin position="5"/>
        <end position="51"/>
    </location>
</feature>
<evidence type="ECO:0000313" key="5">
    <source>
        <dbReference type="Proteomes" id="UP000464658"/>
    </source>
</evidence>
<name>A0A5S9MDY4_BACIA</name>
<protein>
    <recommendedName>
        <fullName evidence="3">Maltose/galactoside acetyltransferase domain-containing protein</fullName>
    </recommendedName>
</protein>
<comment type="similarity">
    <text evidence="1">Belongs to the transferase hexapeptide repeat family.</text>
</comment>
<proteinExistence type="inferred from homology"/>
<reference evidence="4 5" key="1">
    <citation type="submission" date="2019-12" db="EMBL/GenBank/DDBJ databases">
        <title>Full genome sequence of a Bacillus safensis strain isolated from commercially available natto in Indonesia.</title>
        <authorList>
            <person name="Yoshida M."/>
            <person name="Uomi M."/>
            <person name="Waturangi D."/>
            <person name="Ekaputri J.J."/>
            <person name="Setiamarga D.H.E."/>
        </authorList>
    </citation>
    <scope>NUCLEOTIDE SEQUENCE [LARGE SCALE GENOMIC DNA]</scope>
    <source>
        <strain evidence="4 5">IDN1</strain>
    </source>
</reference>
<dbReference type="GO" id="GO:0016407">
    <property type="term" value="F:acetyltransferase activity"/>
    <property type="evidence" value="ECO:0007669"/>
    <property type="project" value="InterPro"/>
</dbReference>
<evidence type="ECO:0000259" key="3">
    <source>
        <dbReference type="SMART" id="SM01266"/>
    </source>
</evidence>
<dbReference type="Proteomes" id="UP000464658">
    <property type="component" value="Chromosome"/>
</dbReference>